<evidence type="ECO:0000313" key="2">
    <source>
        <dbReference type="EMBL" id="KEQ00833.1"/>
    </source>
</evidence>
<keyword evidence="1" id="KW-1133">Transmembrane helix</keyword>
<evidence type="ECO:0000313" key="3">
    <source>
        <dbReference type="Proteomes" id="UP000027644"/>
    </source>
</evidence>
<evidence type="ECO:0000256" key="1">
    <source>
        <dbReference type="SAM" id="Phobius"/>
    </source>
</evidence>
<dbReference type="Proteomes" id="UP000027644">
    <property type="component" value="Unassembled WGS sequence"/>
</dbReference>
<proteinExistence type="predicted"/>
<organism evidence="2 3">
    <name type="scientific">Snodgrassella alvi SCGC AB-598-J21</name>
    <dbReference type="NCBI Taxonomy" id="1385367"/>
    <lineage>
        <taxon>Bacteria</taxon>
        <taxon>Pseudomonadati</taxon>
        <taxon>Pseudomonadota</taxon>
        <taxon>Betaproteobacteria</taxon>
        <taxon>Neisseriales</taxon>
        <taxon>Neisseriaceae</taxon>
        <taxon>Snodgrassella</taxon>
    </lineage>
</organism>
<dbReference type="AlphaFoldDB" id="A0A074V5Y0"/>
<sequence length="135" mass="15714">MAYQHNPESNEHELSKVLVNHTLASWRFLLLMALIPLLWAIFCASAGLIRSLITAGAGIVIYQCWRLWLDNYYISELTQENNQQAGIILTSIWQKQKLQDFTLEQRYQGALKQLKYSLISCALLWLIWIVTLLFK</sequence>
<comment type="caution">
    <text evidence="2">The sequence shown here is derived from an EMBL/GenBank/DDBJ whole genome shotgun (WGS) entry which is preliminary data.</text>
</comment>
<accession>A0A074V5Y0</accession>
<feature type="transmembrane region" description="Helical" evidence="1">
    <location>
        <begin position="28"/>
        <end position="49"/>
    </location>
</feature>
<feature type="transmembrane region" description="Helical" evidence="1">
    <location>
        <begin position="116"/>
        <end position="134"/>
    </location>
</feature>
<keyword evidence="1" id="KW-0812">Transmembrane</keyword>
<dbReference type="EMBL" id="AVQL01000444">
    <property type="protein sequence ID" value="KEQ00833.1"/>
    <property type="molecule type" value="Genomic_DNA"/>
</dbReference>
<keyword evidence="1" id="KW-0472">Membrane</keyword>
<reference evidence="2 3" key="1">
    <citation type="journal article" date="2014" name="PLoS Genet.">
        <title>Hidden diversity in honey bee gut symbionts detected by single-cell genomics.</title>
        <authorList>
            <person name="Engel P."/>
            <person name="Stepanauskas R."/>
            <person name="Moran N."/>
        </authorList>
    </citation>
    <scope>NUCLEOTIDE SEQUENCE [LARGE SCALE GENOMIC DNA]</scope>
    <source>
        <strain evidence="2 3">SCGC AB-598-J21</strain>
    </source>
</reference>
<protein>
    <submittedName>
        <fullName evidence="2">Uncharacterized protein</fullName>
    </submittedName>
</protein>
<name>A0A074V5Y0_9NEIS</name>
<gene>
    <name evidence="2" type="ORF">SASC598J21_014310</name>
</gene>